<dbReference type="Proteomes" id="UP000308978">
    <property type="component" value="Unassembled WGS sequence"/>
</dbReference>
<accession>A0A4S4G2Y4</accession>
<feature type="transmembrane region" description="Helical" evidence="1">
    <location>
        <begin position="141"/>
        <end position="164"/>
    </location>
</feature>
<keyword evidence="1" id="KW-0472">Membrane</keyword>
<evidence type="ECO:0000313" key="3">
    <source>
        <dbReference type="Proteomes" id="UP000308978"/>
    </source>
</evidence>
<name>A0A4S4G2Y4_9ACTN</name>
<dbReference type="AlphaFoldDB" id="A0A4S4G2Y4"/>
<protein>
    <submittedName>
        <fullName evidence="2">Uncharacterized protein</fullName>
    </submittedName>
</protein>
<proteinExistence type="predicted"/>
<comment type="caution">
    <text evidence="2">The sequence shown here is derived from an EMBL/GenBank/DDBJ whole genome shotgun (WGS) entry which is preliminary data.</text>
</comment>
<dbReference type="RefSeq" id="WP_136434977.1">
    <property type="nucleotide sequence ID" value="NZ_SSTJ01000010.1"/>
</dbReference>
<reference evidence="2 3" key="1">
    <citation type="submission" date="2019-04" db="EMBL/GenBank/DDBJ databases">
        <title>Microbes associate with the intestines of laboratory mice.</title>
        <authorList>
            <person name="Navarre W."/>
            <person name="Wong E."/>
            <person name="Huang K.C."/>
            <person name="Tropini C."/>
            <person name="Ng K."/>
            <person name="Yu B."/>
        </authorList>
    </citation>
    <scope>NUCLEOTIDE SEQUENCE [LARGE SCALE GENOMIC DNA]</scope>
    <source>
        <strain evidence="2 3">NM80_B27</strain>
    </source>
</reference>
<evidence type="ECO:0000256" key="1">
    <source>
        <dbReference type="SAM" id="Phobius"/>
    </source>
</evidence>
<organism evidence="2 3">
    <name type="scientific">Adlercreutzia caecimuris</name>
    <dbReference type="NCBI Taxonomy" id="671266"/>
    <lineage>
        <taxon>Bacteria</taxon>
        <taxon>Bacillati</taxon>
        <taxon>Actinomycetota</taxon>
        <taxon>Coriobacteriia</taxon>
        <taxon>Eggerthellales</taxon>
        <taxon>Eggerthellaceae</taxon>
        <taxon>Adlercreutzia</taxon>
    </lineage>
</organism>
<feature type="transmembrane region" description="Helical" evidence="1">
    <location>
        <begin position="108"/>
        <end position="129"/>
    </location>
</feature>
<gene>
    <name evidence="2" type="ORF">E5986_08210</name>
</gene>
<dbReference type="EMBL" id="SSTJ01000010">
    <property type="protein sequence ID" value="THG36875.1"/>
    <property type="molecule type" value="Genomic_DNA"/>
</dbReference>
<evidence type="ECO:0000313" key="2">
    <source>
        <dbReference type="EMBL" id="THG36875.1"/>
    </source>
</evidence>
<sequence length="192" mass="19528">MARVILLVVTIACGVGSLLCTVAAGAHVVAGIDSIGVFKISTIGSLACLGWSFAGLAWASTLAQIVIGGEVIKMPDLFEFASRVATPEYVAAKIAEIEMDVTNSHDSAVIAAVVLAASFAVTLVATIVYCKKDSASASSVLAVIAGVGFALAFAALLALVANLANWMSLTLDLARWSCDPVTEVATKLAAAI</sequence>
<keyword evidence="1" id="KW-0812">Transmembrane</keyword>
<keyword evidence="1" id="KW-1133">Transmembrane helix</keyword>